<dbReference type="EMBL" id="CP139781">
    <property type="protein sequence ID" value="WRQ88866.1"/>
    <property type="molecule type" value="Genomic_DNA"/>
</dbReference>
<dbReference type="InterPro" id="IPR011051">
    <property type="entry name" value="RmlC_Cupin_sf"/>
</dbReference>
<sequence>MSASSLSVALGGERLQSGVWGWDALPVEQTNSGERREIFAGEGADASRILVHATTLNPGQRPHAPHTHDDMEEMIVVKEGRLTITVGELTKEVGPGSVAIALAGDPHGWSNTGDEPVTYYVLRYKSRLGFDAEGDAEKRLSSAIYDSAEVPFSANPRGGWRGFFNGTTETLRLFELHETTLVQGVQNHPVHTHEAEEMVIMLEGHVDLQINGESYIGKPGDVYFVAANDPHSLFTHGEKPSRYFAFQWR</sequence>
<proteinExistence type="predicted"/>
<dbReference type="Proteomes" id="UP000738431">
    <property type="component" value="Chromosome"/>
</dbReference>
<dbReference type="InterPro" id="IPR051610">
    <property type="entry name" value="GPI/OXD"/>
</dbReference>
<dbReference type="PANTHER" id="PTHR35848">
    <property type="entry name" value="OXALATE-BINDING PROTEIN"/>
    <property type="match status" value="1"/>
</dbReference>
<evidence type="ECO:0000313" key="3">
    <source>
        <dbReference type="EMBL" id="WRQ88866.1"/>
    </source>
</evidence>
<dbReference type="InterPro" id="IPR013096">
    <property type="entry name" value="Cupin_2"/>
</dbReference>
<dbReference type="RefSeq" id="WP_221033110.1">
    <property type="nucleotide sequence ID" value="NZ_CP139781.1"/>
</dbReference>
<dbReference type="Pfam" id="PF07883">
    <property type="entry name" value="Cupin_2"/>
    <property type="match status" value="2"/>
</dbReference>
<evidence type="ECO:0000256" key="1">
    <source>
        <dbReference type="ARBA" id="ARBA00022723"/>
    </source>
</evidence>
<dbReference type="SUPFAM" id="SSF51182">
    <property type="entry name" value="RmlC-like cupins"/>
    <property type="match status" value="1"/>
</dbReference>
<gene>
    <name evidence="3" type="ORF">K1X11_005575</name>
</gene>
<evidence type="ECO:0000313" key="4">
    <source>
        <dbReference type="Proteomes" id="UP000738431"/>
    </source>
</evidence>
<organism evidence="3 4">
    <name type="scientific">Actomonas aquatica</name>
    <dbReference type="NCBI Taxonomy" id="2866162"/>
    <lineage>
        <taxon>Bacteria</taxon>
        <taxon>Pseudomonadati</taxon>
        <taxon>Verrucomicrobiota</taxon>
        <taxon>Opitutia</taxon>
        <taxon>Opitutales</taxon>
        <taxon>Opitutaceae</taxon>
        <taxon>Actomonas</taxon>
    </lineage>
</organism>
<feature type="domain" description="Cupin type-2" evidence="2">
    <location>
        <begin position="55"/>
        <end position="121"/>
    </location>
</feature>
<dbReference type="PANTHER" id="PTHR35848:SF6">
    <property type="entry name" value="CUPIN TYPE-2 DOMAIN-CONTAINING PROTEIN"/>
    <property type="match status" value="1"/>
</dbReference>
<reference evidence="3 4" key="2">
    <citation type="submission" date="2023-12" db="EMBL/GenBank/DDBJ databases">
        <title>Description of an unclassified Opitutus bacterium of Verrucomicrobiota.</title>
        <authorList>
            <person name="Zhang D.-F."/>
        </authorList>
    </citation>
    <scope>NUCLEOTIDE SEQUENCE [LARGE SCALE GENOMIC DNA]</scope>
    <source>
        <strain evidence="3 4">WL0086</strain>
    </source>
</reference>
<dbReference type="Gene3D" id="2.60.120.10">
    <property type="entry name" value="Jelly Rolls"/>
    <property type="match status" value="1"/>
</dbReference>
<feature type="domain" description="Cupin type-2" evidence="2">
    <location>
        <begin position="182"/>
        <end position="244"/>
    </location>
</feature>
<accession>A0ABZ1CBD4</accession>
<keyword evidence="1" id="KW-0479">Metal-binding</keyword>
<evidence type="ECO:0000259" key="2">
    <source>
        <dbReference type="Pfam" id="PF07883"/>
    </source>
</evidence>
<name>A0ABZ1CBD4_9BACT</name>
<keyword evidence="4" id="KW-1185">Reference proteome</keyword>
<protein>
    <submittedName>
        <fullName evidence="3">Cupin domain-containing protein</fullName>
    </submittedName>
</protein>
<reference evidence="3 4" key="1">
    <citation type="submission" date="2021-08" db="EMBL/GenBank/DDBJ databases">
        <authorList>
            <person name="Zhang D."/>
            <person name="Zhang A."/>
            <person name="Wang L."/>
        </authorList>
    </citation>
    <scope>NUCLEOTIDE SEQUENCE [LARGE SCALE GENOMIC DNA]</scope>
    <source>
        <strain evidence="3 4">WL0086</strain>
    </source>
</reference>
<dbReference type="InterPro" id="IPR014710">
    <property type="entry name" value="RmlC-like_jellyroll"/>
</dbReference>